<evidence type="ECO:0000256" key="1">
    <source>
        <dbReference type="SAM" id="MobiDB-lite"/>
    </source>
</evidence>
<reference evidence="2" key="2">
    <citation type="journal article" date="2020" name="Biotechnol. Bioeng.">
        <title>Chromosome-scale scaffolds for the Chinese hamster reference genome assembly to facilitate the study of the CHO epigenome.</title>
        <authorList>
            <person name="Hilliard W."/>
            <person name="MacDonald M."/>
            <person name="Lee K.H."/>
        </authorList>
    </citation>
    <scope>NUCLEOTIDE SEQUENCE [LARGE SCALE GENOMIC DNA]</scope>
    <source>
        <strain evidence="2">17A/GY</strain>
    </source>
</reference>
<sequence length="275" mass="29658">MSASGRLSSGVETSSEQPDRHRHKDGQAKAERQLRLARAQGLLGGAYDSGRNRKCQRAGRDGYWQTAGQRDLRSDRRPDLEEGLPDPSMALVEAGPGSDPTPGSPKPRPQPGRGVCAENSRFSSPGAADLGPCAPCSPWSRPFRSDCRGVETWAAGGDCGPIPTPRPYPSRRAAVLPPTAWLLRTRRSSSQGRVGRASLTQRSTIHPHSLASRVGSTFSFYLRATSLCSLPVAALTHTGTSQFRRTITRARDRLPKVFCGMYDSTPGAWSAHGVQ</sequence>
<dbReference type="Proteomes" id="UP001108280">
    <property type="component" value="Chromosome 7"/>
</dbReference>
<evidence type="ECO:0000313" key="3">
    <source>
        <dbReference type="RefSeq" id="XP_035304014.1"/>
    </source>
</evidence>
<keyword evidence="2" id="KW-1185">Reference proteome</keyword>
<dbReference type="GeneID" id="118238273"/>
<dbReference type="KEGG" id="cge:118238273"/>
<proteinExistence type="predicted"/>
<name>A0A9J7H3M4_CRIGR</name>
<dbReference type="OrthoDB" id="10658654at2759"/>
<feature type="compositionally biased region" description="Basic and acidic residues" evidence="1">
    <location>
        <begin position="70"/>
        <end position="80"/>
    </location>
</feature>
<dbReference type="RefSeq" id="XP_035304014.1">
    <property type="nucleotide sequence ID" value="XM_035448123.1"/>
</dbReference>
<feature type="region of interest" description="Disordered" evidence="1">
    <location>
        <begin position="1"/>
        <end position="121"/>
    </location>
</feature>
<accession>A0A9J7H3M4</accession>
<reference evidence="3" key="3">
    <citation type="submission" date="2025-08" db="UniProtKB">
        <authorList>
            <consortium name="RefSeq"/>
        </authorList>
    </citation>
    <scope>IDENTIFICATION</scope>
    <source>
        <strain evidence="3">17A/GY</strain>
        <tissue evidence="3">Liver</tissue>
    </source>
</reference>
<organism evidence="2 3">
    <name type="scientific">Cricetulus griseus</name>
    <name type="common">Chinese hamster</name>
    <name type="synonym">Cricetulus barabensis griseus</name>
    <dbReference type="NCBI Taxonomy" id="10029"/>
    <lineage>
        <taxon>Eukaryota</taxon>
        <taxon>Metazoa</taxon>
        <taxon>Chordata</taxon>
        <taxon>Craniata</taxon>
        <taxon>Vertebrata</taxon>
        <taxon>Euteleostomi</taxon>
        <taxon>Mammalia</taxon>
        <taxon>Eutheria</taxon>
        <taxon>Euarchontoglires</taxon>
        <taxon>Glires</taxon>
        <taxon>Rodentia</taxon>
        <taxon>Myomorpha</taxon>
        <taxon>Muroidea</taxon>
        <taxon>Cricetidae</taxon>
        <taxon>Cricetinae</taxon>
        <taxon>Cricetulus</taxon>
    </lineage>
</organism>
<reference evidence="2" key="1">
    <citation type="journal article" date="2018" name="Biotechnol. Bioeng.">
        <title>A reference genome of the Chinese hamster based on a hybrid assembly strategy.</title>
        <authorList>
            <person name="Rupp O."/>
            <person name="MacDonald M.L."/>
            <person name="Li S."/>
            <person name="Dhiman H."/>
            <person name="Polson S."/>
            <person name="Griep S."/>
            <person name="Heffner K."/>
            <person name="Hernandez I."/>
            <person name="Brinkrolf K."/>
            <person name="Jadhav V."/>
            <person name="Samoudi M."/>
            <person name="Hao H."/>
            <person name="Kingham B."/>
            <person name="Goesmann A."/>
            <person name="Betenbaugh M.J."/>
            <person name="Lewis N.E."/>
            <person name="Borth N."/>
            <person name="Lee K.H."/>
        </authorList>
    </citation>
    <scope>NUCLEOTIDE SEQUENCE [LARGE SCALE GENOMIC DNA]</scope>
    <source>
        <strain evidence="2">17A/GY</strain>
    </source>
</reference>
<feature type="compositionally biased region" description="Polar residues" evidence="1">
    <location>
        <begin position="1"/>
        <end position="16"/>
    </location>
</feature>
<protein>
    <submittedName>
        <fullName evidence="3">Uncharacterized protein LOC118238273 isoform X2</fullName>
    </submittedName>
</protein>
<dbReference type="AlphaFoldDB" id="A0A9J7H3M4"/>
<gene>
    <name evidence="3" type="primary">LOC118238273</name>
</gene>
<evidence type="ECO:0000313" key="2">
    <source>
        <dbReference type="Proteomes" id="UP001108280"/>
    </source>
</evidence>
<feature type="compositionally biased region" description="Basic and acidic residues" evidence="1">
    <location>
        <begin position="25"/>
        <end position="34"/>
    </location>
</feature>